<gene>
    <name evidence="1" type="primary">cas6</name>
    <name evidence="1" type="ORF">J8C06_13945</name>
</gene>
<dbReference type="EMBL" id="CP072649">
    <property type="protein sequence ID" value="QUW04141.1"/>
    <property type="molecule type" value="Genomic_DNA"/>
</dbReference>
<protein>
    <submittedName>
        <fullName evidence="1">Type I-MYXAN CRISPR-associated protein Cas6/Cmx6</fullName>
    </submittedName>
</protein>
<name>A0ABX8BBV0_9BACT</name>
<dbReference type="InterPro" id="IPR014174">
    <property type="entry name" value="CRISPR-assoc_prot_Cas6/Cmx6"/>
</dbReference>
<sequence>MGQKVQAQHPNHNTLEGHNMLKTVELCFFVSGDWLPVDHGYHLYAAVARHLEWVHDNPDIGIAPLRGIYGGNGKLLLQPWSRLIIRTPTEKLPALLKLAGRQLDVDGRRLRVSIPTVHSLVSAPVLYAHLVTTKNGDDETRFDAEITRQLNQINVAGHVERGARRTLSVHGRRIVGYSLTISQLSEEGAVILQAVGLGGRRRMGCGIFFARKESELR</sequence>
<organism evidence="1 2">
    <name type="scientific">Chloracidobacterium validum</name>
    <dbReference type="NCBI Taxonomy" id="2821543"/>
    <lineage>
        <taxon>Bacteria</taxon>
        <taxon>Pseudomonadati</taxon>
        <taxon>Acidobacteriota</taxon>
        <taxon>Terriglobia</taxon>
        <taxon>Terriglobales</taxon>
        <taxon>Acidobacteriaceae</taxon>
        <taxon>Chloracidobacterium</taxon>
    </lineage>
</organism>
<evidence type="ECO:0000313" key="1">
    <source>
        <dbReference type="EMBL" id="QUW04141.1"/>
    </source>
</evidence>
<evidence type="ECO:0000313" key="2">
    <source>
        <dbReference type="Proteomes" id="UP000676506"/>
    </source>
</evidence>
<reference evidence="1 2" key="1">
    <citation type="submission" date="2021-03" db="EMBL/GenBank/DDBJ databases">
        <title>Genomic and phenotypic characterization of Chloracidobacterium isolates provides evidence for multiple species.</title>
        <authorList>
            <person name="Saini M.K."/>
            <person name="Costas A.M.G."/>
            <person name="Tank M."/>
            <person name="Bryant D.A."/>
        </authorList>
    </citation>
    <scope>NUCLEOTIDE SEQUENCE [LARGE SCALE GENOMIC DNA]</scope>
    <source>
        <strain evidence="1 2">BV2-C</strain>
    </source>
</reference>
<dbReference type="NCBIfam" id="TIGR02807">
    <property type="entry name" value="cas6_cmx6"/>
    <property type="match status" value="1"/>
</dbReference>
<dbReference type="RefSeq" id="WP_211430030.1">
    <property type="nucleotide sequence ID" value="NZ_CP072649.1"/>
</dbReference>
<keyword evidence="2" id="KW-1185">Reference proteome</keyword>
<proteinExistence type="predicted"/>
<accession>A0ABX8BBV0</accession>
<dbReference type="Pfam" id="PF09559">
    <property type="entry name" value="Cas6"/>
    <property type="match status" value="1"/>
</dbReference>
<dbReference type="Proteomes" id="UP000676506">
    <property type="component" value="Chromosome 2"/>
</dbReference>